<name>A0A975T5W9_9NOST</name>
<gene>
    <name evidence="1" type="ORF">B6N60_01400</name>
</gene>
<evidence type="ECO:0000313" key="1">
    <source>
        <dbReference type="EMBL" id="QXE22714.1"/>
    </source>
</evidence>
<reference evidence="1" key="1">
    <citation type="submission" date="2017-04" db="EMBL/GenBank/DDBJ databases">
        <title>Genome deletions in a multicellular cyanobacterial endosymbiont for morphological adaptation in marine diatoms.</title>
        <authorList>
            <person name="Wang Y."/>
            <person name="Gao H."/>
            <person name="Li R."/>
            <person name="Xu X."/>
        </authorList>
    </citation>
    <scope>NUCLEOTIDE SEQUENCE</scope>
    <source>
        <strain evidence="1">FACHB 800</strain>
    </source>
</reference>
<dbReference type="EMBL" id="CP021056">
    <property type="protein sequence ID" value="QXE22714.1"/>
    <property type="molecule type" value="Genomic_DNA"/>
</dbReference>
<protein>
    <submittedName>
        <fullName evidence="1">Uncharacterized protein</fullName>
    </submittedName>
</protein>
<organism evidence="1 2">
    <name type="scientific">Richelia sinica FACHB-800</name>
    <dbReference type="NCBI Taxonomy" id="1357546"/>
    <lineage>
        <taxon>Bacteria</taxon>
        <taxon>Bacillati</taxon>
        <taxon>Cyanobacteriota</taxon>
        <taxon>Cyanophyceae</taxon>
        <taxon>Nostocales</taxon>
        <taxon>Nostocaceae</taxon>
        <taxon>Richelia</taxon>
    </lineage>
</organism>
<dbReference type="KEGG" id="rsin:B6N60_01400"/>
<dbReference type="Proteomes" id="UP000683511">
    <property type="component" value="Chromosome"/>
</dbReference>
<evidence type="ECO:0000313" key="2">
    <source>
        <dbReference type="Proteomes" id="UP000683511"/>
    </source>
</evidence>
<keyword evidence="2" id="KW-1185">Reference proteome</keyword>
<proteinExistence type="predicted"/>
<dbReference type="AlphaFoldDB" id="A0A975T5W9"/>
<accession>A0A975T5W9</accession>
<sequence length="55" mass="6025">MQPTKSAKTNLKPICSQSSAVKSIGPMIKFLTDMKGNFDPIAGYIQTNCDKSIEF</sequence>